<keyword evidence="20" id="KW-0915">Sodium</keyword>
<evidence type="ECO:0000259" key="28">
    <source>
        <dbReference type="PROSITE" id="PS51671"/>
    </source>
</evidence>
<dbReference type="UniPathway" id="UPA00034">
    <property type="reaction ID" value="UER00015"/>
</dbReference>
<keyword evidence="12" id="KW-0791">Threonine biosynthesis</keyword>
<dbReference type="InterPro" id="IPR054352">
    <property type="entry name" value="ACT_Aspartokinase"/>
</dbReference>
<evidence type="ECO:0000256" key="21">
    <source>
        <dbReference type="ARBA" id="ARBA00023154"/>
    </source>
</evidence>
<dbReference type="GO" id="GO:0009090">
    <property type="term" value="P:homoserine biosynthetic process"/>
    <property type="evidence" value="ECO:0007669"/>
    <property type="project" value="UniProtKB-ARBA"/>
</dbReference>
<sequence length="821" mass="88001">MWHVHKFGGTSVANAARYRGVLKIVTEELAQRSGGKSAVVVSAMAGVTNALIELVELSARQDPSYATALRSLRLKHHECVADLLGADGQALIDTLNQDFDDIEDVLRAIWLLKSAPTHALDLISGYGEIWSAQLLAAALKAAGADVTWLNARDVLVVEPGQLAPIVDWAQTQAAMDAFLSENPSEIVVITGFVATSRDGIATTLGRNGSDYSAAIFGALLQAQEIVIWTDVDGVMSANPRLVPDAIVLESMSYHEAMELAYFGAKVIHPSTMAPAVARSIPLYIKNTFAPEKPGTRIHTASDPRFAVKGIATVDQMALINVEGTSMIGVPGIASRLFGALREADVNVVMISQGSSEHSICFAVPEKDTKAARAAVEQAFFAELHHGQIQTIDVVTPCTVLAVVGDHMAGIPGIAAKFFGALGNAGVNIRAVAQGSSERNISVVIDTANAQRALRAVHSGFYLSNQTISVGIIGPGVVGATLIKQLAAEQARLSRDYQIDLRVRGIADSKKMLLHDTNIELGSWEEGFSAGLESNLDTFAAHVASDGFPHAVIIDCTASEAVARHYLGWLEKGVHVVTPNKKANSVEFDYYQALKTTCRKRQRHYLYETTVGAGLPIIQTLHDLIQTGDKVQRIEGILSGTLAYLFNAFDGSTPFSNIVRDAKTKGYTEPDPRDDLSGTDVARKLVILAREMGLTINLEDVEIESLVPEHLQDVSVAEFLERLSDVDDAMLAKLKTAKENGAVLRFVGQVDQTGKASVKLSEYADTHPFARIQLTDNIVQFTTARYSQNPLVVQGPGAGPEVTAAGAFGDLLRLANYLGAPL</sequence>
<keyword evidence="23" id="KW-0511">Multifunctional enzyme</keyword>
<comment type="catalytic activity">
    <reaction evidence="27">
        <text>L-homoserine + NAD(+) = L-aspartate 4-semialdehyde + NADH + H(+)</text>
        <dbReference type="Rhea" id="RHEA:15757"/>
        <dbReference type="ChEBI" id="CHEBI:15378"/>
        <dbReference type="ChEBI" id="CHEBI:57476"/>
        <dbReference type="ChEBI" id="CHEBI:57540"/>
        <dbReference type="ChEBI" id="CHEBI:57945"/>
        <dbReference type="ChEBI" id="CHEBI:537519"/>
        <dbReference type="EC" id="1.1.1.3"/>
    </reaction>
    <physiologicalReaction direction="right-to-left" evidence="27">
        <dbReference type="Rhea" id="RHEA:15759"/>
    </physiologicalReaction>
</comment>
<evidence type="ECO:0000256" key="17">
    <source>
        <dbReference type="ARBA" id="ARBA00022857"/>
    </source>
</evidence>
<dbReference type="InterPro" id="IPR045865">
    <property type="entry name" value="ACT-like_dom_sf"/>
</dbReference>
<comment type="pathway">
    <text evidence="6">Amino-acid biosynthesis; L-threonine biosynthesis; L-threonine from L-aspartate: step 1/5.</text>
</comment>
<dbReference type="Gene3D" id="3.30.2130.10">
    <property type="entry name" value="VC0802-like"/>
    <property type="match status" value="1"/>
</dbReference>
<evidence type="ECO:0000256" key="22">
    <source>
        <dbReference type="ARBA" id="ARBA00023167"/>
    </source>
</evidence>
<dbReference type="GO" id="GO:0009089">
    <property type="term" value="P:lysine biosynthetic process via diaminopimelate"/>
    <property type="evidence" value="ECO:0007669"/>
    <property type="project" value="UniProtKB-UniPathway"/>
</dbReference>
<dbReference type="PROSITE" id="PS00324">
    <property type="entry name" value="ASPARTOKINASE"/>
    <property type="match status" value="1"/>
</dbReference>
<comment type="cofactor">
    <cofactor evidence="1">
        <name>a metal cation</name>
        <dbReference type="ChEBI" id="CHEBI:25213"/>
    </cofactor>
</comment>
<dbReference type="InterPro" id="IPR001342">
    <property type="entry name" value="HDH_cat"/>
</dbReference>
<dbReference type="CDD" id="cd04921">
    <property type="entry name" value="ACT_AKi-HSDH-ThrA-like_1"/>
    <property type="match status" value="1"/>
</dbReference>
<keyword evidence="19" id="KW-0520">NAD</keyword>
<dbReference type="AlphaFoldDB" id="A0A5B8XRI9"/>
<evidence type="ECO:0000256" key="6">
    <source>
        <dbReference type="ARBA" id="ARBA00005139"/>
    </source>
</evidence>
<dbReference type="InterPro" id="IPR019811">
    <property type="entry name" value="HDH_CS"/>
</dbReference>
<dbReference type="NCBIfam" id="TIGR00657">
    <property type="entry name" value="asp_kinases"/>
    <property type="match status" value="1"/>
</dbReference>
<evidence type="ECO:0000256" key="4">
    <source>
        <dbReference type="ARBA" id="ARBA00005056"/>
    </source>
</evidence>
<keyword evidence="15 29" id="KW-0418">Kinase</keyword>
<keyword evidence="13" id="KW-0479">Metal-binding</keyword>
<proteinExistence type="inferred from homology"/>
<protein>
    <submittedName>
        <fullName evidence="29">Bifunctional aspartate kinase/homoserine dehydrogenase I</fullName>
        <ecNumber evidence="29">1.1.1.3</ecNumber>
        <ecNumber evidence="29">2.7.2.4</ecNumber>
    </submittedName>
</protein>
<dbReference type="NCBIfam" id="NF007003">
    <property type="entry name" value="PRK09466.1"/>
    <property type="match status" value="1"/>
</dbReference>
<reference evidence="29 30" key="1">
    <citation type="submission" date="2019-08" db="EMBL/GenBank/DDBJ databases">
        <authorList>
            <person name="Liang Q."/>
        </authorList>
    </citation>
    <scope>NUCLEOTIDE SEQUENCE [LARGE SCALE GENOMIC DNA]</scope>
    <source>
        <strain evidence="29 30">V1718</strain>
    </source>
</reference>
<evidence type="ECO:0000256" key="14">
    <source>
        <dbReference type="ARBA" id="ARBA00022741"/>
    </source>
</evidence>
<keyword evidence="17" id="KW-0521">NADP</keyword>
<dbReference type="KEGG" id="bbae:FRD01_13170"/>
<feature type="domain" description="ACT" evidence="28">
    <location>
        <begin position="321"/>
        <end position="396"/>
    </location>
</feature>
<comment type="catalytic activity">
    <reaction evidence="25">
        <text>L-aspartate + ATP = 4-phospho-L-aspartate + ADP</text>
        <dbReference type="Rhea" id="RHEA:23776"/>
        <dbReference type="ChEBI" id="CHEBI:29991"/>
        <dbReference type="ChEBI" id="CHEBI:30616"/>
        <dbReference type="ChEBI" id="CHEBI:57535"/>
        <dbReference type="ChEBI" id="CHEBI:456216"/>
        <dbReference type="EC" id="2.7.2.4"/>
    </reaction>
    <physiologicalReaction direction="left-to-right" evidence="25">
        <dbReference type="Rhea" id="RHEA:23777"/>
    </physiologicalReaction>
</comment>
<dbReference type="PANTHER" id="PTHR43070:SF5">
    <property type="entry name" value="HOMOSERINE DEHYDROGENASE"/>
    <property type="match status" value="1"/>
</dbReference>
<dbReference type="SUPFAM" id="SSF55347">
    <property type="entry name" value="Glyceraldehyde-3-phosphate dehydrogenase-like, C-terminal domain"/>
    <property type="match status" value="1"/>
</dbReference>
<dbReference type="FunFam" id="3.40.50.720:FF:000083">
    <property type="entry name" value="Bifunctional aspartokinase/homoserine dehydrogenase"/>
    <property type="match status" value="1"/>
</dbReference>
<comment type="pathway">
    <text evidence="4">Amino-acid biosynthesis; L-threonine biosynthesis; L-threonine from L-aspartate: step 3/5.</text>
</comment>
<evidence type="ECO:0000256" key="19">
    <source>
        <dbReference type="ARBA" id="ARBA00023027"/>
    </source>
</evidence>
<evidence type="ECO:0000256" key="18">
    <source>
        <dbReference type="ARBA" id="ARBA00023002"/>
    </source>
</evidence>
<dbReference type="SUPFAM" id="SSF51735">
    <property type="entry name" value="NAD(P)-binding Rossmann-fold domains"/>
    <property type="match status" value="1"/>
</dbReference>
<dbReference type="Proteomes" id="UP000321595">
    <property type="component" value="Chromosome"/>
</dbReference>
<dbReference type="EMBL" id="CP042467">
    <property type="protein sequence ID" value="QED28164.1"/>
    <property type="molecule type" value="Genomic_DNA"/>
</dbReference>
<dbReference type="GO" id="GO:0005524">
    <property type="term" value="F:ATP binding"/>
    <property type="evidence" value="ECO:0007669"/>
    <property type="project" value="UniProtKB-KW"/>
</dbReference>
<comment type="pathway">
    <text evidence="3">Amino-acid biosynthesis; L-methionine biosynthesis via de novo pathway; L-homoserine from L-aspartate: step 1/3.</text>
</comment>
<evidence type="ECO:0000256" key="1">
    <source>
        <dbReference type="ARBA" id="ARBA00001920"/>
    </source>
</evidence>
<keyword evidence="21" id="KW-0457">Lysine biosynthesis</keyword>
<dbReference type="InterPro" id="IPR036393">
    <property type="entry name" value="AceGlu_kinase-like_sf"/>
</dbReference>
<evidence type="ECO:0000256" key="20">
    <source>
        <dbReference type="ARBA" id="ARBA00023053"/>
    </source>
</evidence>
<evidence type="ECO:0000313" key="30">
    <source>
        <dbReference type="Proteomes" id="UP000321595"/>
    </source>
</evidence>
<keyword evidence="22" id="KW-0486">Methionine biosynthesis</keyword>
<dbReference type="PIRSF" id="PIRSF000727">
    <property type="entry name" value="ThrA"/>
    <property type="match status" value="1"/>
</dbReference>
<dbReference type="PANTHER" id="PTHR43070">
    <property type="match status" value="1"/>
</dbReference>
<dbReference type="InterPro" id="IPR036291">
    <property type="entry name" value="NAD(P)-bd_dom_sf"/>
</dbReference>
<keyword evidence="18 29" id="KW-0560">Oxidoreductase</keyword>
<name>A0A5B8XRI9_9DELT</name>
<keyword evidence="11 29" id="KW-0808">Transferase</keyword>
<dbReference type="InterPro" id="IPR002912">
    <property type="entry name" value="ACT_dom"/>
</dbReference>
<gene>
    <name evidence="29" type="primary">thrA</name>
    <name evidence="29" type="ORF">FRD01_13170</name>
</gene>
<keyword evidence="14" id="KW-0547">Nucleotide-binding</keyword>
<dbReference type="GO" id="GO:0004412">
    <property type="term" value="F:homoserine dehydrogenase activity"/>
    <property type="evidence" value="ECO:0007669"/>
    <property type="project" value="UniProtKB-EC"/>
</dbReference>
<accession>A0A5B8XRI9</accession>
<evidence type="ECO:0000313" key="29">
    <source>
        <dbReference type="EMBL" id="QED28164.1"/>
    </source>
</evidence>
<evidence type="ECO:0000256" key="27">
    <source>
        <dbReference type="ARBA" id="ARBA00049031"/>
    </source>
</evidence>
<evidence type="ECO:0000256" key="13">
    <source>
        <dbReference type="ARBA" id="ARBA00022723"/>
    </source>
</evidence>
<dbReference type="CDD" id="cd04243">
    <property type="entry name" value="AAK_AK-HSDH-like"/>
    <property type="match status" value="1"/>
</dbReference>
<dbReference type="InterPro" id="IPR049638">
    <property type="entry name" value="AK-HD"/>
</dbReference>
<dbReference type="EC" id="1.1.1.3" evidence="29"/>
<keyword evidence="10" id="KW-0028">Amino-acid biosynthesis</keyword>
<evidence type="ECO:0000256" key="11">
    <source>
        <dbReference type="ARBA" id="ARBA00022679"/>
    </source>
</evidence>
<dbReference type="Gene3D" id="3.30.360.10">
    <property type="entry name" value="Dihydrodipicolinate Reductase, domain 2"/>
    <property type="match status" value="1"/>
</dbReference>
<dbReference type="Pfam" id="PF03447">
    <property type="entry name" value="NAD_binding_3"/>
    <property type="match status" value="1"/>
</dbReference>
<dbReference type="Pfam" id="PF22468">
    <property type="entry name" value="ACT_9"/>
    <property type="match status" value="2"/>
</dbReference>
<dbReference type="PROSITE" id="PS51671">
    <property type="entry name" value="ACT"/>
    <property type="match status" value="2"/>
</dbReference>
<dbReference type="GO" id="GO:0004072">
    <property type="term" value="F:aspartate kinase activity"/>
    <property type="evidence" value="ECO:0007669"/>
    <property type="project" value="UniProtKB-EC"/>
</dbReference>
<evidence type="ECO:0000256" key="9">
    <source>
        <dbReference type="ARBA" id="ARBA00011881"/>
    </source>
</evidence>
<comment type="similarity">
    <text evidence="7">In the C-terminal section; belongs to the homoserine dehydrogenase family.</text>
</comment>
<keyword evidence="30" id="KW-1185">Reference proteome</keyword>
<dbReference type="GO" id="GO:0009086">
    <property type="term" value="P:methionine biosynthetic process"/>
    <property type="evidence" value="ECO:0007669"/>
    <property type="project" value="UniProtKB-KW"/>
</dbReference>
<dbReference type="InterPro" id="IPR011147">
    <property type="entry name" value="Bifunc_Aspkin/hSer_DH"/>
</dbReference>
<comment type="similarity">
    <text evidence="8">In the N-terminal section; belongs to the aspartokinase family.</text>
</comment>
<comment type="function">
    <text evidence="24">Bifunctional aspartate kinase and homoserine dehydrogenase that catalyzes the first and the third steps toward the synthesis of lysine, methionine and threonine from aspartate.</text>
</comment>
<dbReference type="EC" id="2.7.2.4" evidence="29"/>
<comment type="pathway">
    <text evidence="5">Amino-acid biosynthesis; L-methionine biosynthesis via de novo pathway; L-homoserine from L-aspartate: step 3/3.</text>
</comment>
<evidence type="ECO:0000256" key="16">
    <source>
        <dbReference type="ARBA" id="ARBA00022840"/>
    </source>
</evidence>
<dbReference type="UniPathway" id="UPA00051">
    <property type="reaction ID" value="UER00462"/>
</dbReference>
<dbReference type="GO" id="GO:0009088">
    <property type="term" value="P:threonine biosynthetic process"/>
    <property type="evidence" value="ECO:0007669"/>
    <property type="project" value="UniProtKB-UniPathway"/>
</dbReference>
<dbReference type="InterPro" id="IPR001048">
    <property type="entry name" value="Asp/Glu/Uridylate_kinase"/>
</dbReference>
<comment type="pathway">
    <text evidence="2">Amino-acid biosynthesis; L-lysine biosynthesis via DAP pathway; (S)-tetrahydrodipicolinate from L-aspartate: step 1/4.</text>
</comment>
<evidence type="ECO:0000256" key="25">
    <source>
        <dbReference type="ARBA" id="ARBA00048561"/>
    </source>
</evidence>
<organism evidence="29 30">
    <name type="scientific">Microvenator marinus</name>
    <dbReference type="NCBI Taxonomy" id="2600177"/>
    <lineage>
        <taxon>Bacteria</taxon>
        <taxon>Deltaproteobacteria</taxon>
        <taxon>Bradymonadales</taxon>
        <taxon>Microvenatoraceae</taxon>
        <taxon>Microvenator</taxon>
    </lineage>
</organism>
<dbReference type="InterPro" id="IPR018042">
    <property type="entry name" value="Aspartate_kinase_CS"/>
</dbReference>
<evidence type="ECO:0000256" key="10">
    <source>
        <dbReference type="ARBA" id="ARBA00022605"/>
    </source>
</evidence>
<dbReference type="UniPathway" id="UPA00050">
    <property type="reaction ID" value="UER00063"/>
</dbReference>
<dbReference type="GO" id="GO:0046872">
    <property type="term" value="F:metal ion binding"/>
    <property type="evidence" value="ECO:0007669"/>
    <property type="project" value="UniProtKB-KW"/>
</dbReference>
<dbReference type="SUPFAM" id="SSF55021">
    <property type="entry name" value="ACT-like"/>
    <property type="match status" value="2"/>
</dbReference>
<dbReference type="FunFam" id="3.30.360.10:FF:000006">
    <property type="entry name" value="Bifunctional aspartokinase/homoserine dehydrogenase"/>
    <property type="match status" value="1"/>
</dbReference>
<dbReference type="OrthoDB" id="9799110at2"/>
<dbReference type="Gene3D" id="3.40.1160.10">
    <property type="entry name" value="Acetylglutamate kinase-like"/>
    <property type="match status" value="1"/>
</dbReference>
<evidence type="ECO:0000256" key="5">
    <source>
        <dbReference type="ARBA" id="ARBA00005062"/>
    </source>
</evidence>
<dbReference type="RefSeq" id="WP_146960345.1">
    <property type="nucleotide sequence ID" value="NZ_CP042467.1"/>
</dbReference>
<evidence type="ECO:0000256" key="23">
    <source>
        <dbReference type="ARBA" id="ARBA00023268"/>
    </source>
</evidence>
<evidence type="ECO:0000256" key="15">
    <source>
        <dbReference type="ARBA" id="ARBA00022777"/>
    </source>
</evidence>
<dbReference type="Pfam" id="PF00696">
    <property type="entry name" value="AA_kinase"/>
    <property type="match status" value="1"/>
</dbReference>
<evidence type="ECO:0000256" key="3">
    <source>
        <dbReference type="ARBA" id="ARBA00004986"/>
    </source>
</evidence>
<evidence type="ECO:0000256" key="2">
    <source>
        <dbReference type="ARBA" id="ARBA00004766"/>
    </source>
</evidence>
<comment type="subunit">
    <text evidence="9">Homotetramer.</text>
</comment>
<evidence type="ECO:0000256" key="7">
    <source>
        <dbReference type="ARBA" id="ARBA00007952"/>
    </source>
</evidence>
<evidence type="ECO:0000256" key="12">
    <source>
        <dbReference type="ARBA" id="ARBA00022697"/>
    </source>
</evidence>
<dbReference type="CDD" id="cd04922">
    <property type="entry name" value="ACT_AKi-HSDH-ThrA_2"/>
    <property type="match status" value="1"/>
</dbReference>
<comment type="catalytic activity">
    <reaction evidence="26">
        <text>L-homoserine + NADP(+) = L-aspartate 4-semialdehyde + NADPH + H(+)</text>
        <dbReference type="Rhea" id="RHEA:15761"/>
        <dbReference type="ChEBI" id="CHEBI:15378"/>
        <dbReference type="ChEBI" id="CHEBI:57476"/>
        <dbReference type="ChEBI" id="CHEBI:57783"/>
        <dbReference type="ChEBI" id="CHEBI:58349"/>
        <dbReference type="ChEBI" id="CHEBI:537519"/>
        <dbReference type="EC" id="1.1.1.3"/>
    </reaction>
    <physiologicalReaction direction="right-to-left" evidence="26">
        <dbReference type="Rhea" id="RHEA:15763"/>
    </physiologicalReaction>
</comment>
<dbReference type="InterPro" id="IPR005106">
    <property type="entry name" value="Asp/hSer_DH_NAD-bd"/>
</dbReference>
<dbReference type="FunFam" id="3.30.2130.10:FF:000001">
    <property type="entry name" value="Bifunctional aspartokinase/homoserine dehydrogenase"/>
    <property type="match status" value="1"/>
</dbReference>
<evidence type="ECO:0000256" key="26">
    <source>
        <dbReference type="ARBA" id="ARBA00048841"/>
    </source>
</evidence>
<dbReference type="NCBIfam" id="NF006959">
    <property type="entry name" value="PRK09436.1"/>
    <property type="match status" value="1"/>
</dbReference>
<feature type="domain" description="ACT" evidence="28">
    <location>
        <begin position="402"/>
        <end position="474"/>
    </location>
</feature>
<dbReference type="Gene3D" id="3.40.50.720">
    <property type="entry name" value="NAD(P)-binding Rossmann-like Domain"/>
    <property type="match status" value="1"/>
</dbReference>
<dbReference type="InterPro" id="IPR001341">
    <property type="entry name" value="Asp_kinase"/>
</dbReference>
<keyword evidence="16" id="KW-0067">ATP-binding</keyword>
<evidence type="ECO:0000256" key="8">
    <source>
        <dbReference type="ARBA" id="ARBA00010046"/>
    </source>
</evidence>
<dbReference type="GO" id="GO:0050661">
    <property type="term" value="F:NADP binding"/>
    <property type="evidence" value="ECO:0007669"/>
    <property type="project" value="InterPro"/>
</dbReference>
<dbReference type="SUPFAM" id="SSF53633">
    <property type="entry name" value="Carbamate kinase-like"/>
    <property type="match status" value="1"/>
</dbReference>
<evidence type="ECO:0000256" key="24">
    <source>
        <dbReference type="ARBA" id="ARBA00044938"/>
    </source>
</evidence>
<dbReference type="Pfam" id="PF00742">
    <property type="entry name" value="Homoserine_dh"/>
    <property type="match status" value="1"/>
</dbReference>
<dbReference type="PROSITE" id="PS01042">
    <property type="entry name" value="HOMOSER_DHGENASE"/>
    <property type="match status" value="1"/>
</dbReference>